<protein>
    <submittedName>
        <fullName evidence="1">HAD family hydrolase</fullName>
    </submittedName>
</protein>
<dbReference type="InterPro" id="IPR006439">
    <property type="entry name" value="HAD-SF_hydro_IA"/>
</dbReference>
<dbReference type="OrthoDB" id="9795007at2"/>
<dbReference type="Pfam" id="PF00702">
    <property type="entry name" value="Hydrolase"/>
    <property type="match status" value="1"/>
</dbReference>
<dbReference type="SFLD" id="SFLDS00003">
    <property type="entry name" value="Haloacid_Dehalogenase"/>
    <property type="match status" value="1"/>
</dbReference>
<evidence type="ECO:0000313" key="1">
    <source>
        <dbReference type="EMBL" id="RRD48353.1"/>
    </source>
</evidence>
<dbReference type="PANTHER" id="PTHR43611:SF3">
    <property type="entry name" value="FLAVIN MONONUCLEOTIDE HYDROLASE 1, CHLOROPLATIC"/>
    <property type="match status" value="1"/>
</dbReference>
<dbReference type="Gene3D" id="3.40.50.1000">
    <property type="entry name" value="HAD superfamily/HAD-like"/>
    <property type="match status" value="1"/>
</dbReference>
<accession>A0A3P1WVF9</accession>
<dbReference type="SFLD" id="SFLDG01129">
    <property type="entry name" value="C1.5:_HAD__Beta-PGM__Phosphata"/>
    <property type="match status" value="1"/>
</dbReference>
<dbReference type="InterPro" id="IPR023214">
    <property type="entry name" value="HAD_sf"/>
</dbReference>
<dbReference type="AlphaFoldDB" id="A0A3P1WVF9"/>
<organism evidence="1 2">
    <name type="scientific">Arachnia propionica</name>
    <dbReference type="NCBI Taxonomy" id="1750"/>
    <lineage>
        <taxon>Bacteria</taxon>
        <taxon>Bacillati</taxon>
        <taxon>Actinomycetota</taxon>
        <taxon>Actinomycetes</taxon>
        <taxon>Propionibacteriales</taxon>
        <taxon>Propionibacteriaceae</taxon>
        <taxon>Arachnia</taxon>
    </lineage>
</organism>
<dbReference type="PANTHER" id="PTHR43611">
    <property type="entry name" value="ALPHA-D-GLUCOSE 1-PHOSPHATE PHOSPHATASE"/>
    <property type="match status" value="1"/>
</dbReference>
<dbReference type="SUPFAM" id="SSF56784">
    <property type="entry name" value="HAD-like"/>
    <property type="match status" value="1"/>
</dbReference>
<proteinExistence type="predicted"/>
<dbReference type="GO" id="GO:0016787">
    <property type="term" value="F:hydrolase activity"/>
    <property type="evidence" value="ECO:0007669"/>
    <property type="project" value="UniProtKB-KW"/>
</dbReference>
<dbReference type="NCBIfam" id="TIGR01509">
    <property type="entry name" value="HAD-SF-IA-v3"/>
    <property type="match status" value="1"/>
</dbReference>
<gene>
    <name evidence="1" type="ORF">EII35_13230</name>
</gene>
<dbReference type="EMBL" id="RQYT01000043">
    <property type="protein sequence ID" value="RRD48353.1"/>
    <property type="molecule type" value="Genomic_DNA"/>
</dbReference>
<dbReference type="Proteomes" id="UP000280935">
    <property type="component" value="Unassembled WGS sequence"/>
</dbReference>
<name>A0A3P1WVF9_9ACTN</name>
<evidence type="ECO:0000313" key="2">
    <source>
        <dbReference type="Proteomes" id="UP000280935"/>
    </source>
</evidence>
<sequence>MSGLDAVVFDFGIVLSSPPGLFDAHARALGVPASLIAQHYEEGRGLWDGGGPAEEYWGPFLERIGLTPTDDLIAQSVATDLAQWLPLRDEAHRILRDCRAAGHRVVVLSNAPVEMAAAMEGADWRADVDDLFVSGPLRLMKPDPEFYRLVAERVGARLAFIDDREPNVAAARELGWEAHLWVDDADTRAWLTELGILS</sequence>
<comment type="caution">
    <text evidence="1">The sequence shown here is derived from an EMBL/GenBank/DDBJ whole genome shotgun (WGS) entry which is preliminary data.</text>
</comment>
<dbReference type="InterPro" id="IPR036412">
    <property type="entry name" value="HAD-like_sf"/>
</dbReference>
<keyword evidence="1" id="KW-0378">Hydrolase</keyword>
<dbReference type="RefSeq" id="WP_125228939.1">
    <property type="nucleotide sequence ID" value="NZ_RQYT01000043.1"/>
</dbReference>
<reference evidence="1 2" key="1">
    <citation type="submission" date="2018-11" db="EMBL/GenBank/DDBJ databases">
        <title>Genomes From Bacteria Associated with the Canine Oral Cavity: a Test Case for Automated Genome-Based Taxonomic Assignment.</title>
        <authorList>
            <person name="Coil D.A."/>
            <person name="Jospin G."/>
            <person name="Darling A.E."/>
            <person name="Wallis C."/>
            <person name="Davis I.J."/>
            <person name="Harris S."/>
            <person name="Eisen J.A."/>
            <person name="Holcombe L.J."/>
            <person name="O'Flynn C."/>
        </authorList>
    </citation>
    <scope>NUCLEOTIDE SEQUENCE [LARGE SCALE GENOMIC DNA]</scope>
    <source>
        <strain evidence="1 2">OH2822_COT-296</strain>
    </source>
</reference>